<evidence type="ECO:0000256" key="1">
    <source>
        <dbReference type="ARBA" id="ARBA00001946"/>
    </source>
</evidence>
<accession>A0ABX0SAM7</accession>
<name>A0ABX0SAM7_9ACTN</name>
<gene>
    <name evidence="12" type="ORF">FB473_000034</name>
</gene>
<feature type="domain" description="Alpha-D-phosphohexomutase alpha/beta/alpha" evidence="9">
    <location>
        <begin position="50"/>
        <end position="171"/>
    </location>
</feature>
<dbReference type="Pfam" id="PF02878">
    <property type="entry name" value="PGM_PMM_I"/>
    <property type="match status" value="1"/>
</dbReference>
<evidence type="ECO:0000313" key="12">
    <source>
        <dbReference type="EMBL" id="NIH55389.1"/>
    </source>
</evidence>
<keyword evidence="5 7" id="KW-0460">Magnesium</keyword>
<dbReference type="PROSITE" id="PS00710">
    <property type="entry name" value="PGM_PMM"/>
    <property type="match status" value="1"/>
</dbReference>
<evidence type="ECO:0000259" key="8">
    <source>
        <dbReference type="Pfam" id="PF00408"/>
    </source>
</evidence>
<dbReference type="InterPro" id="IPR005845">
    <property type="entry name" value="A-D-PHexomutase_a/b/a-II"/>
</dbReference>
<dbReference type="Pfam" id="PF00408">
    <property type="entry name" value="PGM_PMM_IV"/>
    <property type="match status" value="1"/>
</dbReference>
<proteinExistence type="inferred from homology"/>
<dbReference type="InterPro" id="IPR036900">
    <property type="entry name" value="A-D-PHexomutase_C_sf"/>
</dbReference>
<dbReference type="EMBL" id="JAAMOZ010000001">
    <property type="protein sequence ID" value="NIH55389.1"/>
    <property type="molecule type" value="Genomic_DNA"/>
</dbReference>
<evidence type="ECO:0000256" key="5">
    <source>
        <dbReference type="ARBA" id="ARBA00022842"/>
    </source>
</evidence>
<dbReference type="InterPro" id="IPR005846">
    <property type="entry name" value="A-D-PHexomutase_a/b/a-III"/>
</dbReference>
<dbReference type="PANTHER" id="PTHR45745">
    <property type="entry name" value="PHOSPHOMANNOMUTASE 45A"/>
    <property type="match status" value="1"/>
</dbReference>
<keyword evidence="6 12" id="KW-0413">Isomerase</keyword>
<evidence type="ECO:0000256" key="7">
    <source>
        <dbReference type="RuleBase" id="RU004326"/>
    </source>
</evidence>
<keyword evidence="13" id="KW-1185">Reference proteome</keyword>
<dbReference type="Proteomes" id="UP000749311">
    <property type="component" value="Unassembled WGS sequence"/>
</dbReference>
<feature type="domain" description="Alpha-D-phosphohexomutase alpha/beta/alpha" evidence="11">
    <location>
        <begin position="338"/>
        <end position="448"/>
    </location>
</feature>
<dbReference type="RefSeq" id="WP_167163728.1">
    <property type="nucleotide sequence ID" value="NZ_BAAAOO010000018.1"/>
</dbReference>
<dbReference type="CDD" id="cd05799">
    <property type="entry name" value="PGM2"/>
    <property type="match status" value="1"/>
</dbReference>
<dbReference type="Pfam" id="PF02880">
    <property type="entry name" value="PGM_PMM_III"/>
    <property type="match status" value="1"/>
</dbReference>
<protein>
    <submittedName>
        <fullName evidence="12">Phosphomannomutase</fullName>
        <ecNumber evidence="12">5.4.2.8</ecNumber>
    </submittedName>
</protein>
<keyword evidence="4 7" id="KW-0479">Metal-binding</keyword>
<evidence type="ECO:0000256" key="4">
    <source>
        <dbReference type="ARBA" id="ARBA00022723"/>
    </source>
</evidence>
<keyword evidence="3" id="KW-0597">Phosphoprotein</keyword>
<dbReference type="InterPro" id="IPR005844">
    <property type="entry name" value="A-D-PHexomutase_a/b/a-I"/>
</dbReference>
<evidence type="ECO:0000259" key="10">
    <source>
        <dbReference type="Pfam" id="PF02879"/>
    </source>
</evidence>
<evidence type="ECO:0000256" key="3">
    <source>
        <dbReference type="ARBA" id="ARBA00022553"/>
    </source>
</evidence>
<evidence type="ECO:0000259" key="9">
    <source>
        <dbReference type="Pfam" id="PF02878"/>
    </source>
</evidence>
<dbReference type="InterPro" id="IPR016066">
    <property type="entry name" value="A-D-PHexomutase_CS"/>
</dbReference>
<dbReference type="PANTHER" id="PTHR45745:SF1">
    <property type="entry name" value="PHOSPHOGLUCOMUTASE 2B-RELATED"/>
    <property type="match status" value="1"/>
</dbReference>
<comment type="cofactor">
    <cofactor evidence="1">
        <name>Mg(2+)</name>
        <dbReference type="ChEBI" id="CHEBI:18420"/>
    </cofactor>
</comment>
<comment type="caution">
    <text evidence="12">The sequence shown here is derived from an EMBL/GenBank/DDBJ whole genome shotgun (WGS) entry which is preliminary data.</text>
</comment>
<dbReference type="PRINTS" id="PR00509">
    <property type="entry name" value="PGMPMM"/>
</dbReference>
<dbReference type="SUPFAM" id="SSF55957">
    <property type="entry name" value="Phosphoglucomutase, C-terminal domain"/>
    <property type="match status" value="1"/>
</dbReference>
<reference evidence="12 13" key="1">
    <citation type="submission" date="2020-02" db="EMBL/GenBank/DDBJ databases">
        <title>Sequencing the genomes of 1000 actinobacteria strains.</title>
        <authorList>
            <person name="Klenk H.-P."/>
        </authorList>
    </citation>
    <scope>NUCLEOTIDE SEQUENCE [LARGE SCALE GENOMIC DNA]</scope>
    <source>
        <strain evidence="12 13">DSM 19609</strain>
    </source>
</reference>
<dbReference type="InterPro" id="IPR005843">
    <property type="entry name" value="A-D-PHexomutase_C"/>
</dbReference>
<dbReference type="InterPro" id="IPR016055">
    <property type="entry name" value="A-D-PHexomutase_a/b/a-I/II/III"/>
</dbReference>
<dbReference type="SUPFAM" id="SSF53738">
    <property type="entry name" value="Phosphoglucomutase, first 3 domains"/>
    <property type="match status" value="3"/>
</dbReference>
<evidence type="ECO:0000259" key="11">
    <source>
        <dbReference type="Pfam" id="PF02880"/>
    </source>
</evidence>
<dbReference type="Gene3D" id="3.40.120.10">
    <property type="entry name" value="Alpha-D-Glucose-1,6-Bisphosphate, subunit A, domain 3"/>
    <property type="match status" value="3"/>
</dbReference>
<dbReference type="Gene3D" id="3.30.310.50">
    <property type="entry name" value="Alpha-D-phosphohexomutase, C-terminal domain"/>
    <property type="match status" value="1"/>
</dbReference>
<evidence type="ECO:0000313" key="13">
    <source>
        <dbReference type="Proteomes" id="UP000749311"/>
    </source>
</evidence>
<dbReference type="InterPro" id="IPR005841">
    <property type="entry name" value="Alpha-D-phosphohexomutase_SF"/>
</dbReference>
<dbReference type="EC" id="5.4.2.8" evidence="12"/>
<evidence type="ECO:0000256" key="2">
    <source>
        <dbReference type="ARBA" id="ARBA00010231"/>
    </source>
</evidence>
<organism evidence="12 13">
    <name type="scientific">Brooklawnia cerclae</name>
    <dbReference type="NCBI Taxonomy" id="349934"/>
    <lineage>
        <taxon>Bacteria</taxon>
        <taxon>Bacillati</taxon>
        <taxon>Actinomycetota</taxon>
        <taxon>Actinomycetes</taxon>
        <taxon>Propionibacteriales</taxon>
        <taxon>Propionibacteriaceae</taxon>
        <taxon>Brooklawnia</taxon>
    </lineage>
</organism>
<dbReference type="Pfam" id="PF02879">
    <property type="entry name" value="PGM_PMM_II"/>
    <property type="match status" value="1"/>
</dbReference>
<evidence type="ECO:0000256" key="6">
    <source>
        <dbReference type="ARBA" id="ARBA00023235"/>
    </source>
</evidence>
<dbReference type="GO" id="GO:0004615">
    <property type="term" value="F:phosphomannomutase activity"/>
    <property type="evidence" value="ECO:0007669"/>
    <property type="project" value="UniProtKB-EC"/>
</dbReference>
<feature type="domain" description="Alpha-D-phosphohexomutase alpha/beta/alpha" evidence="10">
    <location>
        <begin position="240"/>
        <end position="324"/>
    </location>
</feature>
<feature type="domain" description="Alpha-D-phosphohexomutase C-terminal" evidence="8">
    <location>
        <begin position="509"/>
        <end position="538"/>
    </location>
</feature>
<comment type="similarity">
    <text evidence="2 7">Belongs to the phosphohexose mutase family.</text>
</comment>
<sequence>MDAAEAAREWIGHDPDARDRTELQALVDLAGAGDPEAAADLADRMSGPLVFGTAGLRGAVGAGMHRMNTAVVTTATAGLAAVLREHVGDDFHVVIGYDGRHRSDEFARAAAGVVVAAGGRASLLPERAPTPVLCFAVNHLGADAGVMVTASHNPPADNGYKVYLGGRMTGPDARGAQIVPPIDGHIMAAIEAAGAPDTVPVADGGWQVLTDEVMDAYAGAAAALRAQLGVLHPFEARGMGELRVVLTAMHGVGAKMASRVLAEAGVHDLHLVPEQAAPDPDFPTVAFPNPEEPGALDLAKQLARSVDADLVVALDPDADRCSLAVPDADADGGWRQLTGDEIGAVLGDYLARAHAGDPDAVLARSIVSSSLLGRIAAAHGVGSAQTLTGFKWIARVPGLVYGYEEAIGYCVNPLVVRDKDGVTAGLVACMIAADAKHRGQSLLDILDDLAVAHGVYATSPLTFRVRDLSLIARGLERLGADPPTQLAGSQVVEFLDLADGYLGLPPTPGYRIETARGDRVVARPSGTEPKLKCYLEVVEPTGSRETVPLARQAAAARLEAIKAELTTVLGFGGEL</sequence>